<dbReference type="AlphaFoldDB" id="A0A2P2QXT2"/>
<dbReference type="EMBL" id="GGEC01091273">
    <property type="protein sequence ID" value="MBX71757.1"/>
    <property type="molecule type" value="Transcribed_RNA"/>
</dbReference>
<proteinExistence type="predicted"/>
<name>A0A2P2QXT2_RHIMU</name>
<sequence>MWKERHLGMCVKRNKGSEQHIFTQDFVIFFFSYFCTPGADLNAYRG</sequence>
<organism evidence="1">
    <name type="scientific">Rhizophora mucronata</name>
    <name type="common">Asiatic mangrove</name>
    <dbReference type="NCBI Taxonomy" id="61149"/>
    <lineage>
        <taxon>Eukaryota</taxon>
        <taxon>Viridiplantae</taxon>
        <taxon>Streptophyta</taxon>
        <taxon>Embryophyta</taxon>
        <taxon>Tracheophyta</taxon>
        <taxon>Spermatophyta</taxon>
        <taxon>Magnoliopsida</taxon>
        <taxon>eudicotyledons</taxon>
        <taxon>Gunneridae</taxon>
        <taxon>Pentapetalae</taxon>
        <taxon>rosids</taxon>
        <taxon>fabids</taxon>
        <taxon>Malpighiales</taxon>
        <taxon>Rhizophoraceae</taxon>
        <taxon>Rhizophora</taxon>
    </lineage>
</organism>
<evidence type="ECO:0000313" key="1">
    <source>
        <dbReference type="EMBL" id="MBX71757.1"/>
    </source>
</evidence>
<protein>
    <submittedName>
        <fullName evidence="1">Uncharacterized protein</fullName>
    </submittedName>
</protein>
<reference evidence="1" key="1">
    <citation type="submission" date="2018-02" db="EMBL/GenBank/DDBJ databases">
        <title>Rhizophora mucronata_Transcriptome.</title>
        <authorList>
            <person name="Meera S.P."/>
            <person name="Sreeshan A."/>
            <person name="Augustine A."/>
        </authorList>
    </citation>
    <scope>NUCLEOTIDE SEQUENCE</scope>
    <source>
        <tissue evidence="1">Leaf</tissue>
    </source>
</reference>
<accession>A0A2P2QXT2</accession>